<accession>A0A840SUR2</accession>
<dbReference type="InterPro" id="IPR007024">
    <property type="entry name" value="BLUF_domain"/>
</dbReference>
<dbReference type="PROSITE" id="PS50925">
    <property type="entry name" value="BLUF"/>
    <property type="match status" value="1"/>
</dbReference>
<proteinExistence type="predicted"/>
<dbReference type="GO" id="GO:0071949">
    <property type="term" value="F:FAD binding"/>
    <property type="evidence" value="ECO:0007669"/>
    <property type="project" value="InterPro"/>
</dbReference>
<evidence type="ECO:0000259" key="1">
    <source>
        <dbReference type="PROSITE" id="PS50925"/>
    </source>
</evidence>
<name>A0A840SUR2_9RHOB</name>
<comment type="caution">
    <text evidence="2">The sequence shown here is derived from an EMBL/GenBank/DDBJ whole genome shotgun (WGS) entry which is preliminary data.</text>
</comment>
<dbReference type="EMBL" id="JACHFM010000003">
    <property type="protein sequence ID" value="MBB5222881.1"/>
    <property type="molecule type" value="Genomic_DNA"/>
</dbReference>
<dbReference type="Proteomes" id="UP000549457">
    <property type="component" value="Unassembled WGS sequence"/>
</dbReference>
<evidence type="ECO:0000313" key="3">
    <source>
        <dbReference type="Proteomes" id="UP000549457"/>
    </source>
</evidence>
<organism evidence="2 3">
    <name type="scientific">Amaricoccus macauensis</name>
    <dbReference type="NCBI Taxonomy" id="57001"/>
    <lineage>
        <taxon>Bacteria</taxon>
        <taxon>Pseudomonadati</taxon>
        <taxon>Pseudomonadota</taxon>
        <taxon>Alphaproteobacteria</taxon>
        <taxon>Rhodobacterales</taxon>
        <taxon>Paracoccaceae</taxon>
        <taxon>Amaricoccus</taxon>
    </lineage>
</organism>
<dbReference type="SMART" id="SM01034">
    <property type="entry name" value="BLUF"/>
    <property type="match status" value="1"/>
</dbReference>
<dbReference type="InterPro" id="IPR036046">
    <property type="entry name" value="Acylphosphatase-like_dom_sf"/>
</dbReference>
<keyword evidence="3" id="KW-1185">Reference proteome</keyword>
<evidence type="ECO:0000313" key="2">
    <source>
        <dbReference type="EMBL" id="MBB5222881.1"/>
    </source>
</evidence>
<dbReference type="Gene3D" id="3.30.70.100">
    <property type="match status" value="1"/>
</dbReference>
<feature type="domain" description="BLUF" evidence="1">
    <location>
        <begin position="10"/>
        <end position="101"/>
    </location>
</feature>
<dbReference type="AlphaFoldDB" id="A0A840SUR2"/>
<gene>
    <name evidence="2" type="ORF">HNP73_002828</name>
</gene>
<reference evidence="2 3" key="1">
    <citation type="submission" date="2020-08" db="EMBL/GenBank/DDBJ databases">
        <title>Genomic Encyclopedia of Type Strains, Phase IV (KMG-IV): sequencing the most valuable type-strain genomes for metagenomic binning, comparative biology and taxonomic classification.</title>
        <authorList>
            <person name="Goeker M."/>
        </authorList>
    </citation>
    <scope>NUCLEOTIDE SEQUENCE [LARGE SCALE GENOMIC DNA]</scope>
    <source>
        <strain evidence="2 3">DSM 101730</strain>
    </source>
</reference>
<dbReference type="GO" id="GO:0009882">
    <property type="term" value="F:blue light photoreceptor activity"/>
    <property type="evidence" value="ECO:0007669"/>
    <property type="project" value="InterPro"/>
</dbReference>
<dbReference type="Pfam" id="PF04940">
    <property type="entry name" value="BLUF"/>
    <property type="match status" value="1"/>
</dbReference>
<protein>
    <recommendedName>
        <fullName evidence="1">BLUF domain-containing protein</fullName>
    </recommendedName>
</protein>
<dbReference type="SUPFAM" id="SSF54975">
    <property type="entry name" value="Acylphosphatase/BLUF domain-like"/>
    <property type="match status" value="1"/>
</dbReference>
<sequence length="125" mass="13791">MVVWRPEASLIQLVFTCGGGQNLTPDALQVLVDDLGRANARAKLTGLLLRQGDSFYGVLEGSERRMLARVESMISDPRLGGVRVLKEEAIAQRRFGNWSFGALPAVHQASNAAEDFIIRLAQRKR</sequence>
<dbReference type="RefSeq" id="WP_184150808.1">
    <property type="nucleotide sequence ID" value="NZ_JACHFM010000003.1"/>
</dbReference>